<sequence>MPSKKYRKAKKSEDNTENQTSKEQRDQKIKLFMQHFENEAKERRNYLETKLEKLVSTVDKAFKVELMKMPLDLQHTKLKNLKIEQNGQAEGVAAAINVEAFTEIKTTKRKNSKKVLILEESVPKMPVRITRTLSVQSKGTAQKPPAKSRSLATLSSATKQSPTLPRTMPATPAMTRTARKIASQDAKTQKGSQGFNETSARTGHKAYSFSNNPAGVDHSLAFANIPTSHGQALYLFGDVKNKIDLDLLDEKAVQHMQALMSTLDYICKAKVGHGNSI</sequence>
<evidence type="ECO:0000256" key="6">
    <source>
        <dbReference type="ARBA" id="ARBA00022776"/>
    </source>
</evidence>
<dbReference type="GO" id="GO:0005634">
    <property type="term" value="C:nucleus"/>
    <property type="evidence" value="ECO:0007669"/>
    <property type="project" value="UniProtKB-SubCell"/>
</dbReference>
<keyword evidence="9" id="KW-0137">Centromere</keyword>
<feature type="domain" description="Borealin C-terminal" evidence="12">
    <location>
        <begin position="170"/>
        <end position="268"/>
    </location>
</feature>
<evidence type="ECO:0000313" key="13">
    <source>
        <dbReference type="EMBL" id="KAK1163558.1"/>
    </source>
</evidence>
<dbReference type="Proteomes" id="UP001230051">
    <property type="component" value="Unassembled WGS sequence"/>
</dbReference>
<dbReference type="Pfam" id="PF10444">
    <property type="entry name" value="Nbl1_Borealin_N"/>
    <property type="match status" value="1"/>
</dbReference>
<feature type="compositionally biased region" description="Low complexity" evidence="10">
    <location>
        <begin position="165"/>
        <end position="176"/>
    </location>
</feature>
<feature type="domain" description="Borealin N-terminal" evidence="11">
    <location>
        <begin position="28"/>
        <end position="81"/>
    </location>
</feature>
<dbReference type="Gene3D" id="6.10.140.560">
    <property type="match status" value="1"/>
</dbReference>
<evidence type="ECO:0000256" key="4">
    <source>
        <dbReference type="ARBA" id="ARBA00022454"/>
    </source>
</evidence>
<comment type="similarity">
    <text evidence="3">Belongs to the borealin family.</text>
</comment>
<dbReference type="GO" id="GO:0051233">
    <property type="term" value="C:spindle midzone"/>
    <property type="evidence" value="ECO:0007669"/>
    <property type="project" value="TreeGrafter"/>
</dbReference>
<feature type="region of interest" description="Disordered" evidence="10">
    <location>
        <begin position="134"/>
        <end position="202"/>
    </location>
</feature>
<dbReference type="Pfam" id="PF10512">
    <property type="entry name" value="Borealin"/>
    <property type="match status" value="1"/>
</dbReference>
<feature type="region of interest" description="Disordered" evidence="10">
    <location>
        <begin position="1"/>
        <end position="26"/>
    </location>
</feature>
<evidence type="ECO:0000256" key="8">
    <source>
        <dbReference type="ARBA" id="ARBA00023306"/>
    </source>
</evidence>
<dbReference type="GO" id="GO:0000070">
    <property type="term" value="P:mitotic sister chromatid segregation"/>
    <property type="evidence" value="ECO:0007669"/>
    <property type="project" value="TreeGrafter"/>
</dbReference>
<dbReference type="Gene3D" id="6.10.250.1900">
    <property type="match status" value="1"/>
</dbReference>
<evidence type="ECO:0000256" key="5">
    <source>
        <dbReference type="ARBA" id="ARBA00022618"/>
    </source>
</evidence>
<dbReference type="InterPro" id="IPR046466">
    <property type="entry name" value="Borealin_C"/>
</dbReference>
<gene>
    <name evidence="13" type="primary">cdca9</name>
    <name evidence="13" type="ORF">AOXY_G17075</name>
</gene>
<dbReference type="EMBL" id="JAGXEW010000015">
    <property type="protein sequence ID" value="KAK1163558.1"/>
    <property type="molecule type" value="Genomic_DNA"/>
</dbReference>
<dbReference type="PANTHER" id="PTHR16040">
    <property type="entry name" value="AUSTRALIN, ISOFORM A-RELATED"/>
    <property type="match status" value="1"/>
</dbReference>
<evidence type="ECO:0000259" key="12">
    <source>
        <dbReference type="Pfam" id="PF10512"/>
    </source>
</evidence>
<organism evidence="13 14">
    <name type="scientific">Acipenser oxyrinchus oxyrinchus</name>
    <dbReference type="NCBI Taxonomy" id="40147"/>
    <lineage>
        <taxon>Eukaryota</taxon>
        <taxon>Metazoa</taxon>
        <taxon>Chordata</taxon>
        <taxon>Craniata</taxon>
        <taxon>Vertebrata</taxon>
        <taxon>Euteleostomi</taxon>
        <taxon>Actinopterygii</taxon>
        <taxon>Chondrostei</taxon>
        <taxon>Acipenseriformes</taxon>
        <taxon>Acipenseridae</taxon>
        <taxon>Acipenser</taxon>
    </lineage>
</organism>
<keyword evidence="4" id="KW-0158">Chromosome</keyword>
<feature type="compositionally biased region" description="Polar residues" evidence="10">
    <location>
        <begin position="185"/>
        <end position="201"/>
    </location>
</feature>
<evidence type="ECO:0000256" key="3">
    <source>
        <dbReference type="ARBA" id="ARBA00009914"/>
    </source>
</evidence>
<keyword evidence="14" id="KW-1185">Reference proteome</keyword>
<comment type="subcellular location">
    <subcellularLocation>
        <location evidence="2">Chromosome</location>
        <location evidence="2">Centromere</location>
    </subcellularLocation>
    <subcellularLocation>
        <location evidence="1">Nucleus</location>
    </subcellularLocation>
</comment>
<dbReference type="GO" id="GO:0032133">
    <property type="term" value="C:chromosome passenger complex"/>
    <property type="evidence" value="ECO:0007669"/>
    <property type="project" value="TreeGrafter"/>
</dbReference>
<dbReference type="GO" id="GO:0051301">
    <property type="term" value="P:cell division"/>
    <property type="evidence" value="ECO:0007669"/>
    <property type="project" value="UniProtKB-KW"/>
</dbReference>
<accession>A0AAD8D993</accession>
<comment type="caution">
    <text evidence="13">The sequence shown here is derived from an EMBL/GenBank/DDBJ whole genome shotgun (WGS) entry which is preliminary data.</text>
</comment>
<reference evidence="13" key="1">
    <citation type="submission" date="2022-02" db="EMBL/GenBank/DDBJ databases">
        <title>Atlantic sturgeon de novo genome assembly.</title>
        <authorList>
            <person name="Stock M."/>
            <person name="Klopp C."/>
            <person name="Guiguen Y."/>
            <person name="Cabau C."/>
            <person name="Parinello H."/>
            <person name="Santidrian Yebra-Pimentel E."/>
            <person name="Kuhl H."/>
            <person name="Dirks R.P."/>
            <person name="Guessner J."/>
            <person name="Wuertz S."/>
            <person name="Du K."/>
            <person name="Schartl M."/>
        </authorList>
    </citation>
    <scope>NUCLEOTIDE SEQUENCE</scope>
    <source>
        <strain evidence="13">STURGEONOMICS-FGT-2020</strain>
        <tissue evidence="13">Whole blood</tissue>
    </source>
</reference>
<feature type="compositionally biased region" description="Polar residues" evidence="10">
    <location>
        <begin position="150"/>
        <end position="164"/>
    </location>
</feature>
<dbReference type="InterPro" id="IPR018867">
    <property type="entry name" value="Cell_div_borealin"/>
</dbReference>
<keyword evidence="6" id="KW-0498">Mitosis</keyword>
<evidence type="ECO:0000256" key="9">
    <source>
        <dbReference type="ARBA" id="ARBA00023328"/>
    </source>
</evidence>
<dbReference type="PANTHER" id="PTHR16040:SF10">
    <property type="entry name" value="BOREALIN-2"/>
    <property type="match status" value="1"/>
</dbReference>
<feature type="compositionally biased region" description="Basic residues" evidence="10">
    <location>
        <begin position="1"/>
        <end position="10"/>
    </location>
</feature>
<evidence type="ECO:0000256" key="1">
    <source>
        <dbReference type="ARBA" id="ARBA00004123"/>
    </source>
</evidence>
<proteinExistence type="inferred from homology"/>
<dbReference type="InterPro" id="IPR018851">
    <property type="entry name" value="Borealin_N"/>
</dbReference>
<evidence type="ECO:0000313" key="14">
    <source>
        <dbReference type="Proteomes" id="UP001230051"/>
    </source>
</evidence>
<evidence type="ECO:0000256" key="2">
    <source>
        <dbReference type="ARBA" id="ARBA00004584"/>
    </source>
</evidence>
<dbReference type="AlphaFoldDB" id="A0AAD8D993"/>
<evidence type="ECO:0000256" key="7">
    <source>
        <dbReference type="ARBA" id="ARBA00023242"/>
    </source>
</evidence>
<evidence type="ECO:0000256" key="10">
    <source>
        <dbReference type="SAM" id="MobiDB-lite"/>
    </source>
</evidence>
<name>A0AAD8D993_ACIOX</name>
<dbReference type="GO" id="GO:0000775">
    <property type="term" value="C:chromosome, centromeric region"/>
    <property type="evidence" value="ECO:0007669"/>
    <property type="project" value="UniProtKB-SubCell"/>
</dbReference>
<keyword evidence="8" id="KW-0131">Cell cycle</keyword>
<keyword evidence="5" id="KW-0132">Cell division</keyword>
<evidence type="ECO:0000259" key="11">
    <source>
        <dbReference type="Pfam" id="PF10444"/>
    </source>
</evidence>
<keyword evidence="7" id="KW-0539">Nucleus</keyword>
<protein>
    <submittedName>
        <fullName evidence="13">Borealin-2-like</fullName>
    </submittedName>
</protein>